<dbReference type="Proteomes" id="UP000007879">
    <property type="component" value="Unassembled WGS sequence"/>
</dbReference>
<sequence>MAEATTIILSTSTTTTTQEKSQPTAQMVLHLRGKPKTDKKVQWGEEVVDNEFMGKKKSKCCCIYTKPHKNGDESDTSDDDGDWDDCCHEHKVARQRVPHSK</sequence>
<evidence type="ECO:0000313" key="5">
    <source>
        <dbReference type="Proteomes" id="UP000007879"/>
    </source>
</evidence>
<reference evidence="5" key="1">
    <citation type="journal article" date="2010" name="Nature">
        <title>The Amphimedon queenslandica genome and the evolution of animal complexity.</title>
        <authorList>
            <person name="Srivastava M."/>
            <person name="Simakov O."/>
            <person name="Chapman J."/>
            <person name="Fahey B."/>
            <person name="Gauthier M.E."/>
            <person name="Mitros T."/>
            <person name="Richards G.S."/>
            <person name="Conaco C."/>
            <person name="Dacre M."/>
            <person name="Hellsten U."/>
            <person name="Larroux C."/>
            <person name="Putnam N.H."/>
            <person name="Stanke M."/>
            <person name="Adamska M."/>
            <person name="Darling A."/>
            <person name="Degnan S.M."/>
            <person name="Oakley T.H."/>
            <person name="Plachetzki D.C."/>
            <person name="Zhai Y."/>
            <person name="Adamski M."/>
            <person name="Calcino A."/>
            <person name="Cummins S.F."/>
            <person name="Goodstein D.M."/>
            <person name="Harris C."/>
            <person name="Jackson D.J."/>
            <person name="Leys S.P."/>
            <person name="Shu S."/>
            <person name="Woodcroft B.J."/>
            <person name="Vervoort M."/>
            <person name="Kosik K.S."/>
            <person name="Manning G."/>
            <person name="Degnan B.M."/>
            <person name="Rokhsar D.S."/>
        </authorList>
    </citation>
    <scope>NUCLEOTIDE SEQUENCE [LARGE SCALE GENOMIC DNA]</scope>
</reference>
<dbReference type="PANTHER" id="PTHR20835">
    <property type="entry name" value="E3 UBIQUITIN-PROTEIN LIGASE PPP1R11-RELATED"/>
    <property type="match status" value="1"/>
</dbReference>
<dbReference type="GO" id="GO:0008157">
    <property type="term" value="F:protein phosphatase 1 binding"/>
    <property type="evidence" value="ECO:0007669"/>
    <property type="project" value="TreeGrafter"/>
</dbReference>
<dbReference type="STRING" id="400682.A0A1X7SZ24"/>
<evidence type="ECO:0000256" key="2">
    <source>
        <dbReference type="ARBA" id="ARBA00031039"/>
    </source>
</evidence>
<evidence type="ECO:0000313" key="4">
    <source>
        <dbReference type="EnsemblMetazoa" id="Aqu2.1.07180_001"/>
    </source>
</evidence>
<dbReference type="GO" id="GO:0005634">
    <property type="term" value="C:nucleus"/>
    <property type="evidence" value="ECO:0007669"/>
    <property type="project" value="TreeGrafter"/>
</dbReference>
<dbReference type="AlphaFoldDB" id="A0A1X7SZ24"/>
<dbReference type="InterPro" id="IPR011107">
    <property type="entry name" value="PPI_Ypi1"/>
</dbReference>
<dbReference type="KEGG" id="aqu:100640941"/>
<protein>
    <recommendedName>
        <fullName evidence="1">E3 ubiquitin-protein ligase PPP1R11</fullName>
    </recommendedName>
    <alternativeName>
        <fullName evidence="2">Protein phosphatase 1 regulatory subunit 11</fullName>
    </alternativeName>
</protein>
<gene>
    <name evidence="4" type="primary">100640941</name>
</gene>
<feature type="region of interest" description="Disordered" evidence="3">
    <location>
        <begin position="1"/>
        <end position="24"/>
    </location>
</feature>
<dbReference type="eggNOG" id="KOG4102">
    <property type="taxonomic scope" value="Eukaryota"/>
</dbReference>
<dbReference type="OrthoDB" id="307488at2759"/>
<dbReference type="EnsemblMetazoa" id="Aqu2.1.07180_001">
    <property type="protein sequence ID" value="Aqu2.1.07180_001"/>
    <property type="gene ID" value="Aqu2.1.07180"/>
</dbReference>
<dbReference type="PANTHER" id="PTHR20835:SF0">
    <property type="entry name" value="E3 UBIQUITIN-PROTEIN LIGASE PPP1R11"/>
    <property type="match status" value="1"/>
</dbReference>
<organism evidence="4">
    <name type="scientific">Amphimedon queenslandica</name>
    <name type="common">Sponge</name>
    <dbReference type="NCBI Taxonomy" id="400682"/>
    <lineage>
        <taxon>Eukaryota</taxon>
        <taxon>Metazoa</taxon>
        <taxon>Porifera</taxon>
        <taxon>Demospongiae</taxon>
        <taxon>Heteroscleromorpha</taxon>
        <taxon>Haplosclerida</taxon>
        <taxon>Niphatidae</taxon>
        <taxon>Amphimedon</taxon>
    </lineage>
</organism>
<accession>A0A1X7SZ24</accession>
<dbReference type="OMA" id="CILGHSR"/>
<feature type="region of interest" description="Disordered" evidence="3">
    <location>
        <begin position="66"/>
        <end position="85"/>
    </location>
</feature>
<evidence type="ECO:0000256" key="1">
    <source>
        <dbReference type="ARBA" id="ARBA00021994"/>
    </source>
</evidence>
<reference evidence="4" key="2">
    <citation type="submission" date="2017-05" db="UniProtKB">
        <authorList>
            <consortium name="EnsemblMetazoa"/>
        </authorList>
    </citation>
    <scope>IDENTIFICATION</scope>
</reference>
<dbReference type="Pfam" id="PF07491">
    <property type="entry name" value="PPI_Ypi1"/>
    <property type="match status" value="1"/>
</dbReference>
<keyword evidence="5" id="KW-1185">Reference proteome</keyword>
<dbReference type="GO" id="GO:0004865">
    <property type="term" value="F:protein serine/threonine phosphatase inhibitor activity"/>
    <property type="evidence" value="ECO:0007669"/>
    <property type="project" value="InterPro"/>
</dbReference>
<feature type="compositionally biased region" description="Acidic residues" evidence="3">
    <location>
        <begin position="73"/>
        <end position="84"/>
    </location>
</feature>
<dbReference type="EnsemblMetazoa" id="XM_003391383.3">
    <property type="protein sequence ID" value="XP_003391431.1"/>
    <property type="gene ID" value="LOC100640941"/>
</dbReference>
<evidence type="ECO:0000256" key="3">
    <source>
        <dbReference type="SAM" id="MobiDB-lite"/>
    </source>
</evidence>
<name>A0A1X7SZ24_AMPQE</name>
<proteinExistence type="predicted"/>
<feature type="compositionally biased region" description="Low complexity" evidence="3">
    <location>
        <begin position="1"/>
        <end position="17"/>
    </location>
</feature>
<dbReference type="InParanoid" id="A0A1X7SZ24"/>